<feature type="transmembrane region" description="Helical" evidence="1">
    <location>
        <begin position="73"/>
        <end position="94"/>
    </location>
</feature>
<evidence type="ECO:0000313" key="2">
    <source>
        <dbReference type="EMBL" id="MEZ7515472.1"/>
    </source>
</evidence>
<evidence type="ECO:0000256" key="1">
    <source>
        <dbReference type="SAM" id="Phobius"/>
    </source>
</evidence>
<proteinExistence type="predicted"/>
<keyword evidence="1" id="KW-0472">Membrane</keyword>
<reference evidence="2 3" key="1">
    <citation type="submission" date="2023-05" db="EMBL/GenBank/DDBJ databases">
        <title>Adaptations of aquatic viruses from atmosphere-close ecosystems of the Central Arctic Ocean.</title>
        <authorList>
            <person name="Rahlff J."/>
            <person name="Holmfeldt K."/>
        </authorList>
    </citation>
    <scope>NUCLEOTIDE SEQUENCE [LARGE SCALE GENOMIC DNA]</scope>
    <source>
        <strain evidence="2 3">Arc14</strain>
    </source>
</reference>
<organism evidence="2 3">
    <name type="scientific">Flavobacterium frigidarium</name>
    <dbReference type="NCBI Taxonomy" id="99286"/>
    <lineage>
        <taxon>Bacteria</taxon>
        <taxon>Pseudomonadati</taxon>
        <taxon>Bacteroidota</taxon>
        <taxon>Flavobacteriia</taxon>
        <taxon>Flavobacteriales</taxon>
        <taxon>Flavobacteriaceae</taxon>
        <taxon>Flavobacterium</taxon>
    </lineage>
</organism>
<accession>A0ABV4KD19</accession>
<gene>
    <name evidence="2" type="ORF">QO192_09300</name>
</gene>
<sequence>MSNNASSIEVLLENVQDYVKTTLKLTKLNAIAQSSDVISSVISKIVISIAAAMFILLLSFGLAFLIGDLMGNAYWGFFVVAAFYLLLAILIYSFKDQWIKVPVSNKIITKLLKNME</sequence>
<keyword evidence="1" id="KW-0812">Transmembrane</keyword>
<evidence type="ECO:0000313" key="3">
    <source>
        <dbReference type="Proteomes" id="UP001568894"/>
    </source>
</evidence>
<name>A0ABV4KD19_9FLAO</name>
<feature type="transmembrane region" description="Helical" evidence="1">
    <location>
        <begin position="45"/>
        <end position="67"/>
    </location>
</feature>
<comment type="caution">
    <text evidence="2">The sequence shown here is derived from an EMBL/GenBank/DDBJ whole genome shotgun (WGS) entry which is preliminary data.</text>
</comment>
<dbReference type="RefSeq" id="WP_371569911.1">
    <property type="nucleotide sequence ID" value="NZ_JASMRN010000006.1"/>
</dbReference>
<protein>
    <submittedName>
        <fullName evidence="2">Phage holin family protein</fullName>
    </submittedName>
</protein>
<keyword evidence="1" id="KW-1133">Transmembrane helix</keyword>
<dbReference type="EMBL" id="JASMRN010000006">
    <property type="protein sequence ID" value="MEZ7515472.1"/>
    <property type="molecule type" value="Genomic_DNA"/>
</dbReference>
<dbReference type="Proteomes" id="UP001568894">
    <property type="component" value="Unassembled WGS sequence"/>
</dbReference>
<keyword evidence="3" id="KW-1185">Reference proteome</keyword>